<evidence type="ECO:0000259" key="5">
    <source>
        <dbReference type="Pfam" id="PF00005"/>
    </source>
</evidence>
<comment type="caution">
    <text evidence="7">The sequence shown here is derived from an EMBL/GenBank/DDBJ whole genome shotgun (WGS) entry which is preliminary data.</text>
</comment>
<dbReference type="GO" id="GO:0016020">
    <property type="term" value="C:membrane"/>
    <property type="evidence" value="ECO:0007669"/>
    <property type="project" value="UniProtKB-SubCell"/>
</dbReference>
<evidence type="ECO:0000256" key="1">
    <source>
        <dbReference type="ARBA" id="ARBA00004141"/>
    </source>
</evidence>
<evidence type="ECO:0000256" key="3">
    <source>
        <dbReference type="ARBA" id="ARBA00022989"/>
    </source>
</evidence>
<dbReference type="SUPFAM" id="SSF52540">
    <property type="entry name" value="P-loop containing nucleoside triphosphate hydrolases"/>
    <property type="match status" value="1"/>
</dbReference>
<dbReference type="GO" id="GO:0005524">
    <property type="term" value="F:ATP binding"/>
    <property type="evidence" value="ECO:0007669"/>
    <property type="project" value="InterPro"/>
</dbReference>
<evidence type="ECO:0000256" key="2">
    <source>
        <dbReference type="ARBA" id="ARBA00022692"/>
    </source>
</evidence>
<keyword evidence="2" id="KW-0812">Transmembrane</keyword>
<proteinExistence type="predicted"/>
<dbReference type="Gene3D" id="3.40.50.300">
    <property type="entry name" value="P-loop containing nucleotide triphosphate hydrolases"/>
    <property type="match status" value="1"/>
</dbReference>
<evidence type="ECO:0000313" key="8">
    <source>
        <dbReference type="Proteomes" id="UP000681720"/>
    </source>
</evidence>
<dbReference type="EMBL" id="CAJOBJ010330104">
    <property type="protein sequence ID" value="CAF5181378.1"/>
    <property type="molecule type" value="Genomic_DNA"/>
</dbReference>
<keyword evidence="4" id="KW-0472">Membrane</keyword>
<organism evidence="7 8">
    <name type="scientific">Rotaria magnacalcarata</name>
    <dbReference type="NCBI Taxonomy" id="392030"/>
    <lineage>
        <taxon>Eukaryota</taxon>
        <taxon>Metazoa</taxon>
        <taxon>Spiralia</taxon>
        <taxon>Gnathifera</taxon>
        <taxon>Rotifera</taxon>
        <taxon>Eurotatoria</taxon>
        <taxon>Bdelloidea</taxon>
        <taxon>Philodinida</taxon>
        <taxon>Philodinidae</taxon>
        <taxon>Rotaria</taxon>
    </lineage>
</organism>
<protein>
    <recommendedName>
        <fullName evidence="5">ABC transporter domain-containing protein</fullName>
    </recommendedName>
</protein>
<dbReference type="InterPro" id="IPR039421">
    <property type="entry name" value="Type_1_exporter"/>
</dbReference>
<keyword evidence="3" id="KW-1133">Transmembrane helix</keyword>
<dbReference type="InterPro" id="IPR027417">
    <property type="entry name" value="P-loop_NTPase"/>
</dbReference>
<comment type="subcellular location">
    <subcellularLocation>
        <location evidence="1">Membrane</location>
        <topology evidence="1">Multi-pass membrane protein</topology>
    </subcellularLocation>
</comment>
<dbReference type="PANTHER" id="PTHR24221:SF503">
    <property type="entry name" value="MITOCHONDRIAL POTASSIUM CHANNEL ATP-BINDING SUBUNIT"/>
    <property type="match status" value="1"/>
</dbReference>
<evidence type="ECO:0000313" key="6">
    <source>
        <dbReference type="EMBL" id="CAF5089975.1"/>
    </source>
</evidence>
<dbReference type="InterPro" id="IPR003439">
    <property type="entry name" value="ABC_transporter-like_ATP-bd"/>
</dbReference>
<dbReference type="InterPro" id="IPR036640">
    <property type="entry name" value="ABC1_TM_sf"/>
</dbReference>
<dbReference type="AlphaFoldDB" id="A0A8S3HL82"/>
<accession>A0A8S3HL82</accession>
<feature type="non-terminal residue" evidence="7">
    <location>
        <position position="1"/>
    </location>
</feature>
<sequence>MEKQPKLPKNIFELLNKKPLTDNESKTGDEIVCEHFNYSNRSESIIIKNFKVHIKSGQKKALVGTSGCGRSTTIQLVEHFYDVNAGRLLIDSKDIRSLNLQWYRSQ</sequence>
<dbReference type="GO" id="GO:0016887">
    <property type="term" value="F:ATP hydrolysis activity"/>
    <property type="evidence" value="ECO:0007669"/>
    <property type="project" value="InterPro"/>
</dbReference>
<gene>
    <name evidence="6" type="ORF">BYL167_LOCUS63015</name>
    <name evidence="7" type="ORF">GIL414_LOCUS69432</name>
</gene>
<reference evidence="7" key="1">
    <citation type="submission" date="2021-02" db="EMBL/GenBank/DDBJ databases">
        <authorList>
            <person name="Nowell W R."/>
        </authorList>
    </citation>
    <scope>NUCLEOTIDE SEQUENCE</scope>
</reference>
<dbReference type="EMBL" id="CAJOBH010235777">
    <property type="protein sequence ID" value="CAF5089975.1"/>
    <property type="molecule type" value="Genomic_DNA"/>
</dbReference>
<dbReference type="Gene3D" id="1.20.1560.10">
    <property type="entry name" value="ABC transporter type 1, transmembrane domain"/>
    <property type="match status" value="1"/>
</dbReference>
<name>A0A8S3HL82_9BILA</name>
<evidence type="ECO:0000256" key="4">
    <source>
        <dbReference type="ARBA" id="ARBA00023136"/>
    </source>
</evidence>
<feature type="domain" description="ABC transporter" evidence="5">
    <location>
        <begin position="48"/>
        <end position="104"/>
    </location>
</feature>
<dbReference type="Pfam" id="PF00005">
    <property type="entry name" value="ABC_tran"/>
    <property type="match status" value="1"/>
</dbReference>
<dbReference type="PANTHER" id="PTHR24221">
    <property type="entry name" value="ATP-BINDING CASSETTE SUB-FAMILY B"/>
    <property type="match status" value="1"/>
</dbReference>
<evidence type="ECO:0000313" key="7">
    <source>
        <dbReference type="EMBL" id="CAF5181378.1"/>
    </source>
</evidence>
<dbReference type="GO" id="GO:0042626">
    <property type="term" value="F:ATPase-coupled transmembrane transporter activity"/>
    <property type="evidence" value="ECO:0007669"/>
    <property type="project" value="TreeGrafter"/>
</dbReference>
<dbReference type="Proteomes" id="UP000681720">
    <property type="component" value="Unassembled WGS sequence"/>
</dbReference>
<dbReference type="Proteomes" id="UP000681967">
    <property type="component" value="Unassembled WGS sequence"/>
</dbReference>